<keyword evidence="3" id="KW-1185">Reference proteome</keyword>
<dbReference type="OrthoDB" id="10490011at2759"/>
<evidence type="ECO:0000313" key="3">
    <source>
        <dbReference type="Proteomes" id="UP001165082"/>
    </source>
</evidence>
<gene>
    <name evidence="2" type="ORF">TrRE_jg9865</name>
</gene>
<reference evidence="2" key="1">
    <citation type="submission" date="2022-07" db="EMBL/GenBank/DDBJ databases">
        <title>Genome analysis of Parmales, a sister group of diatoms, reveals the evolutionary specialization of diatoms from phago-mixotrophs to photoautotrophs.</title>
        <authorList>
            <person name="Ban H."/>
            <person name="Sato S."/>
            <person name="Yoshikawa S."/>
            <person name="Kazumasa Y."/>
            <person name="Nakamura Y."/>
            <person name="Ichinomiya M."/>
            <person name="Saitoh K."/>
            <person name="Sato N."/>
            <person name="Blanc-Mathieu R."/>
            <person name="Endo H."/>
            <person name="Kuwata A."/>
            <person name="Ogata H."/>
        </authorList>
    </citation>
    <scope>NUCLEOTIDE SEQUENCE</scope>
</reference>
<name>A0A9W7CII9_9STRA</name>
<comment type="caution">
    <text evidence="2">The sequence shown here is derived from an EMBL/GenBank/DDBJ whole genome shotgun (WGS) entry which is preliminary data.</text>
</comment>
<evidence type="ECO:0000256" key="1">
    <source>
        <dbReference type="SAM" id="MobiDB-lite"/>
    </source>
</evidence>
<organism evidence="2 3">
    <name type="scientific">Triparma retinervis</name>
    <dbReference type="NCBI Taxonomy" id="2557542"/>
    <lineage>
        <taxon>Eukaryota</taxon>
        <taxon>Sar</taxon>
        <taxon>Stramenopiles</taxon>
        <taxon>Ochrophyta</taxon>
        <taxon>Bolidophyceae</taxon>
        <taxon>Parmales</taxon>
        <taxon>Triparmaceae</taxon>
        <taxon>Triparma</taxon>
    </lineage>
</organism>
<sequence>MTSSNPSDSCGFIPGNSTFKSVLRSRSFNSDPPSNCDRIEKRLRKTLPPQEHVASQLKRSASPMRSPQKRQRSKMDLDSTLSDEY</sequence>
<evidence type="ECO:0000313" key="2">
    <source>
        <dbReference type="EMBL" id="GMI07132.1"/>
    </source>
</evidence>
<dbReference type="AlphaFoldDB" id="A0A9W7CII9"/>
<feature type="region of interest" description="Disordered" evidence="1">
    <location>
        <begin position="43"/>
        <end position="85"/>
    </location>
</feature>
<dbReference type="EMBL" id="BRXZ01000193">
    <property type="protein sequence ID" value="GMI07132.1"/>
    <property type="molecule type" value="Genomic_DNA"/>
</dbReference>
<dbReference type="Proteomes" id="UP001165082">
    <property type="component" value="Unassembled WGS sequence"/>
</dbReference>
<protein>
    <submittedName>
        <fullName evidence="2">Uncharacterized protein</fullName>
    </submittedName>
</protein>
<accession>A0A9W7CII9</accession>
<proteinExistence type="predicted"/>